<evidence type="ECO:0000256" key="2">
    <source>
        <dbReference type="ARBA" id="ARBA00022771"/>
    </source>
</evidence>
<evidence type="ECO:0000256" key="3">
    <source>
        <dbReference type="ARBA" id="ARBA00022833"/>
    </source>
</evidence>
<gene>
    <name evidence="7" type="ORF">B0T10DRAFT_100589</name>
</gene>
<dbReference type="Gene3D" id="3.30.40.10">
    <property type="entry name" value="Zinc/RING finger domain, C3HC4 (zinc finger)"/>
    <property type="match status" value="1"/>
</dbReference>
<dbReference type="PANTHER" id="PTHR23041:SF78">
    <property type="entry name" value="E3 UBIQUITIN-PROTEIN LIGASE RNF4"/>
    <property type="match status" value="1"/>
</dbReference>
<dbReference type="PROSITE" id="PS50089">
    <property type="entry name" value="ZF_RING_2"/>
    <property type="match status" value="1"/>
</dbReference>
<reference evidence="7 8" key="1">
    <citation type="journal article" date="2021" name="Nat. Commun.">
        <title>Genetic determinants of endophytism in the Arabidopsis root mycobiome.</title>
        <authorList>
            <person name="Mesny F."/>
            <person name="Miyauchi S."/>
            <person name="Thiergart T."/>
            <person name="Pickel B."/>
            <person name="Atanasova L."/>
            <person name="Karlsson M."/>
            <person name="Huettel B."/>
            <person name="Barry K.W."/>
            <person name="Haridas S."/>
            <person name="Chen C."/>
            <person name="Bauer D."/>
            <person name="Andreopoulos W."/>
            <person name="Pangilinan J."/>
            <person name="LaButti K."/>
            <person name="Riley R."/>
            <person name="Lipzen A."/>
            <person name="Clum A."/>
            <person name="Drula E."/>
            <person name="Henrissat B."/>
            <person name="Kohler A."/>
            <person name="Grigoriev I.V."/>
            <person name="Martin F.M."/>
            <person name="Hacquard S."/>
        </authorList>
    </citation>
    <scope>NUCLEOTIDE SEQUENCE [LARGE SCALE GENOMIC DNA]</scope>
    <source>
        <strain evidence="7 8">MPI-CAGE-CH-0241</strain>
    </source>
</reference>
<dbReference type="PROSITE" id="PS00518">
    <property type="entry name" value="ZF_RING_1"/>
    <property type="match status" value="1"/>
</dbReference>
<keyword evidence="2 4" id="KW-0863">Zinc-finger</keyword>
<dbReference type="OrthoDB" id="5100092at2759"/>
<dbReference type="InterPro" id="IPR017907">
    <property type="entry name" value="Znf_RING_CS"/>
</dbReference>
<keyword evidence="8" id="KW-1185">Reference proteome</keyword>
<dbReference type="SMART" id="SM00184">
    <property type="entry name" value="RING"/>
    <property type="match status" value="1"/>
</dbReference>
<keyword evidence="1" id="KW-0479">Metal-binding</keyword>
<name>A0A9P8WHM2_9HYPO</name>
<evidence type="ECO:0000313" key="7">
    <source>
        <dbReference type="EMBL" id="KAH6898164.1"/>
    </source>
</evidence>
<dbReference type="Proteomes" id="UP000777438">
    <property type="component" value="Unassembled WGS sequence"/>
</dbReference>
<dbReference type="InterPro" id="IPR013083">
    <property type="entry name" value="Znf_RING/FYVE/PHD"/>
</dbReference>
<protein>
    <recommendedName>
        <fullName evidence="6">RING-type domain-containing protein</fullName>
    </recommendedName>
</protein>
<dbReference type="InterPro" id="IPR018957">
    <property type="entry name" value="Znf_C3HC4_RING-type"/>
</dbReference>
<dbReference type="SUPFAM" id="SSF57850">
    <property type="entry name" value="RING/U-box"/>
    <property type="match status" value="1"/>
</dbReference>
<dbReference type="InterPro" id="IPR001841">
    <property type="entry name" value="Znf_RING"/>
</dbReference>
<organism evidence="7 8">
    <name type="scientific">Thelonectria olida</name>
    <dbReference type="NCBI Taxonomy" id="1576542"/>
    <lineage>
        <taxon>Eukaryota</taxon>
        <taxon>Fungi</taxon>
        <taxon>Dikarya</taxon>
        <taxon>Ascomycota</taxon>
        <taxon>Pezizomycotina</taxon>
        <taxon>Sordariomycetes</taxon>
        <taxon>Hypocreomycetidae</taxon>
        <taxon>Hypocreales</taxon>
        <taxon>Nectriaceae</taxon>
        <taxon>Thelonectria</taxon>
    </lineage>
</organism>
<comment type="caution">
    <text evidence="7">The sequence shown here is derived from an EMBL/GenBank/DDBJ whole genome shotgun (WGS) entry which is preliminary data.</text>
</comment>
<dbReference type="PANTHER" id="PTHR23041">
    <property type="entry name" value="RING FINGER DOMAIN-CONTAINING"/>
    <property type="match status" value="1"/>
</dbReference>
<evidence type="ECO:0000256" key="5">
    <source>
        <dbReference type="SAM" id="MobiDB-lite"/>
    </source>
</evidence>
<feature type="compositionally biased region" description="Low complexity" evidence="5">
    <location>
        <begin position="164"/>
        <end position="183"/>
    </location>
</feature>
<accession>A0A9P8WHM2</accession>
<dbReference type="EMBL" id="JAGPYM010000002">
    <property type="protein sequence ID" value="KAH6898164.1"/>
    <property type="molecule type" value="Genomic_DNA"/>
</dbReference>
<dbReference type="Pfam" id="PF00097">
    <property type="entry name" value="zf-C3HC4"/>
    <property type="match status" value="1"/>
</dbReference>
<evidence type="ECO:0000313" key="8">
    <source>
        <dbReference type="Proteomes" id="UP000777438"/>
    </source>
</evidence>
<evidence type="ECO:0000259" key="6">
    <source>
        <dbReference type="PROSITE" id="PS50089"/>
    </source>
</evidence>
<evidence type="ECO:0000256" key="1">
    <source>
        <dbReference type="ARBA" id="ARBA00022723"/>
    </source>
</evidence>
<dbReference type="GO" id="GO:0008270">
    <property type="term" value="F:zinc ion binding"/>
    <property type="evidence" value="ECO:0007669"/>
    <property type="project" value="UniProtKB-KW"/>
</dbReference>
<proteinExistence type="predicted"/>
<feature type="region of interest" description="Disordered" evidence="5">
    <location>
        <begin position="156"/>
        <end position="183"/>
    </location>
</feature>
<keyword evidence="3" id="KW-0862">Zinc</keyword>
<sequence length="281" mass="31889">MEGPLDIYAPNFSWADQAEEAFNCPEQAQQEEPEGAKSPAPECYFPTIRRHLAGEVDTPIKASCPICFDDLNVPGLDEVDSGKGKGKEYRISPCGHMFCRSCIRQALKAQKAQNLARTCPVCRLPLSCRRCDKVTRFYRFGDDMKAHDLVQSQFFRPRRPQPDSPIASPTLPSSAPSSPTETTPSAEYVYICGRCPARDRWQARIRRREWPESAMQLEPGVVDLVYHILDSLEDLGRWGSREAVMDAIEKVMDDEFAWLAGERESFILEEMSRRGGEYFQL</sequence>
<evidence type="ECO:0000256" key="4">
    <source>
        <dbReference type="PROSITE-ProRule" id="PRU00175"/>
    </source>
</evidence>
<dbReference type="AlphaFoldDB" id="A0A9P8WHM2"/>
<feature type="domain" description="RING-type" evidence="6">
    <location>
        <begin position="64"/>
        <end position="123"/>
    </location>
</feature>
<dbReference type="InterPro" id="IPR047134">
    <property type="entry name" value="RNF4"/>
</dbReference>